<dbReference type="Proteomes" id="UP001139485">
    <property type="component" value="Unassembled WGS sequence"/>
</dbReference>
<organism evidence="1 2">
    <name type="scientific">Nocardioides bruguierae</name>
    <dbReference type="NCBI Taxonomy" id="2945102"/>
    <lineage>
        <taxon>Bacteria</taxon>
        <taxon>Bacillati</taxon>
        <taxon>Actinomycetota</taxon>
        <taxon>Actinomycetes</taxon>
        <taxon>Propionibacteriales</taxon>
        <taxon>Nocardioidaceae</taxon>
        <taxon>Nocardioides</taxon>
    </lineage>
</organism>
<proteinExistence type="predicted"/>
<comment type="caution">
    <text evidence="1">The sequence shown here is derived from an EMBL/GenBank/DDBJ whole genome shotgun (WGS) entry which is preliminary data.</text>
</comment>
<name>A0A9X2DAX6_9ACTN</name>
<dbReference type="RefSeq" id="WP_250828566.1">
    <property type="nucleotide sequence ID" value="NZ_JAMOIL010000033.1"/>
</dbReference>
<reference evidence="1" key="1">
    <citation type="submission" date="2022-05" db="EMBL/GenBank/DDBJ databases">
        <authorList>
            <person name="Tuo L."/>
        </authorList>
    </citation>
    <scope>NUCLEOTIDE SEQUENCE</scope>
    <source>
        <strain evidence="1">BSK12Z-4</strain>
    </source>
</reference>
<sequence>MAAKREINLTKAQLEQIKQALDERSASGLCLRCGKAGMLPMNRLMSFELQTVASAISGAVREVTVPAAMLVCPNCGHLDFHALGMIGLLQMKPGEDHVGETPERGDDK</sequence>
<evidence type="ECO:0000313" key="2">
    <source>
        <dbReference type="Proteomes" id="UP001139485"/>
    </source>
</evidence>
<dbReference type="AlphaFoldDB" id="A0A9X2DAX6"/>
<keyword evidence="2" id="KW-1185">Reference proteome</keyword>
<accession>A0A9X2DAX6</accession>
<evidence type="ECO:0000313" key="1">
    <source>
        <dbReference type="EMBL" id="MCM0622340.1"/>
    </source>
</evidence>
<dbReference type="EMBL" id="JAMOIL010000033">
    <property type="protein sequence ID" value="MCM0622340.1"/>
    <property type="molecule type" value="Genomic_DNA"/>
</dbReference>
<gene>
    <name evidence="1" type="ORF">M8330_18765</name>
</gene>
<protein>
    <submittedName>
        <fullName evidence="1">Uncharacterized protein</fullName>
    </submittedName>
</protein>